<keyword evidence="1" id="KW-0472">Membrane</keyword>
<dbReference type="STRING" id="459525.SAMN04488137_1009"/>
<organism evidence="2 3">
    <name type="scientific">Fictibacillus solisalsi</name>
    <dbReference type="NCBI Taxonomy" id="459525"/>
    <lineage>
        <taxon>Bacteria</taxon>
        <taxon>Bacillati</taxon>
        <taxon>Bacillota</taxon>
        <taxon>Bacilli</taxon>
        <taxon>Bacillales</taxon>
        <taxon>Fictibacillaceae</taxon>
        <taxon>Fictibacillus</taxon>
    </lineage>
</organism>
<dbReference type="Proteomes" id="UP000199544">
    <property type="component" value="Unassembled WGS sequence"/>
</dbReference>
<dbReference type="RefSeq" id="WP_090233013.1">
    <property type="nucleotide sequence ID" value="NZ_FNHW01000001.1"/>
</dbReference>
<dbReference type="EMBL" id="FNHW01000001">
    <property type="protein sequence ID" value="SDM60971.1"/>
    <property type="molecule type" value="Genomic_DNA"/>
</dbReference>
<keyword evidence="3" id="KW-1185">Reference proteome</keyword>
<proteinExistence type="predicted"/>
<evidence type="ECO:0000313" key="3">
    <source>
        <dbReference type="Proteomes" id="UP000199544"/>
    </source>
</evidence>
<gene>
    <name evidence="2" type="ORF">SAMN04488137_1009</name>
</gene>
<keyword evidence="1" id="KW-0812">Transmembrane</keyword>
<evidence type="ECO:0000313" key="2">
    <source>
        <dbReference type="EMBL" id="SDM60971.1"/>
    </source>
</evidence>
<feature type="transmembrane region" description="Helical" evidence="1">
    <location>
        <begin position="46"/>
        <end position="64"/>
    </location>
</feature>
<protein>
    <submittedName>
        <fullName evidence="2">Uncharacterized protein</fullName>
    </submittedName>
</protein>
<dbReference type="AlphaFoldDB" id="A0A1G9UM61"/>
<dbReference type="OrthoDB" id="2330154at2"/>
<sequence length="253" mass="29351">MFGLTPKSVLKYALIFLAFPVVINFTVFLGRLPLVFGNADNWLSFWGNYTGGIISAIVATYVAVNQINKQAQKDIEKDNRDRILNQLPALVRLKIELEKIISTLKFAVDSKHKLEELKVDKIFGDLTRYPAEPIEEENWANLDRLVDIELQANLIMCKSFYKEFSNALTYPYPSVMVRIEEIEISLATDSHNAQDHADWITLREEYSKMENAQKNGFVKLEDENYIEELERLLKIINKDIEKVKQIQFVLQKF</sequence>
<evidence type="ECO:0000256" key="1">
    <source>
        <dbReference type="SAM" id="Phobius"/>
    </source>
</evidence>
<keyword evidence="1" id="KW-1133">Transmembrane helix</keyword>
<name>A0A1G9UM61_9BACL</name>
<reference evidence="3" key="1">
    <citation type="submission" date="2016-10" db="EMBL/GenBank/DDBJ databases">
        <authorList>
            <person name="Varghese N."/>
            <person name="Submissions S."/>
        </authorList>
    </citation>
    <scope>NUCLEOTIDE SEQUENCE [LARGE SCALE GENOMIC DNA]</scope>
    <source>
        <strain evidence="3">CGMCC 1.6854</strain>
    </source>
</reference>
<feature type="transmembrane region" description="Helical" evidence="1">
    <location>
        <begin position="12"/>
        <end position="34"/>
    </location>
</feature>
<accession>A0A1G9UM61</accession>